<sequence length="767" mass="86305">MMGTFKSRLLLNYILSYLSIFLIPLLIVTYFIYQNAVNDLRTEIEQSSINQLNQAKTVIDDRIKELQDIAARISYDEQLTAYRSHHPYYSREAIGALDKYKATSSIIDGLFLYFRKDDRIYSSDGMSGLDVFGESYAFDNWSPEQQAIDLNGVQFPTMRRAEPANPGSLTTTLAYLVPIKPNNPDPYATVLYFIDESKLTELINSILVNFEGITYIFDHDGNVLAADRNGEKLTEEDEGYLSRLGPGIHNKVLDGEKHSVVSVRSETNGWTYVTSMPSDQFFNRVVHIDLLITVILSVVIATGSVAAIWMAVRQYGPIRALSNIAGRKSSAVPGRSRASNELEWIGTTLREYSSRICLQEPYARNHCLLMLLKRGNAAELTPELMSTLDIRFERTHYFVMVMMQDKTALDDRFRLTMNRLPSRFELAGSGVRVYGVEPPQSGQFVFIVNFTPDSDRPLRDQTKAIAEHIRETAANELGVSPSAIGVGNCCDSAGRLNASFIEASSALETVVGAGGQGQIVYFDTLAEPASGGSFWVSKEILLKLAQSLKQGNEIVAAEMIRTAVDELREARPAAPMLQAIGYDIYNTMLKTADELNVEAAHHHLSNRVSFHSLPETERILLRLAGDICAHVETEAIAEDLSLIDRIIPYINEHYTDYSLSLESISAEYPISPSYFSRLFKEKTGINFSQYIWQLRFDEFTRRLVMTEEPIKNIIVGIGYQDAANFIRKFKKATGLTPGQYRKQYARPAAAIEAYEQTSWPQLRLRDR</sequence>
<dbReference type="PROSITE" id="PS01124">
    <property type="entry name" value="HTH_ARAC_FAMILY_2"/>
    <property type="match status" value="1"/>
</dbReference>
<dbReference type="Proteomes" id="UP001597493">
    <property type="component" value="Unassembled WGS sequence"/>
</dbReference>
<feature type="transmembrane region" description="Helical" evidence="4">
    <location>
        <begin position="290"/>
        <end position="312"/>
    </location>
</feature>
<organism evidence="6 7">
    <name type="scientific">Paenibacillus thailandensis</name>
    <dbReference type="NCBI Taxonomy" id="393250"/>
    <lineage>
        <taxon>Bacteria</taxon>
        <taxon>Bacillati</taxon>
        <taxon>Bacillota</taxon>
        <taxon>Bacilli</taxon>
        <taxon>Bacillales</taxon>
        <taxon>Paenibacillaceae</taxon>
        <taxon>Paenibacillus</taxon>
    </lineage>
</organism>
<feature type="transmembrane region" description="Helical" evidence="4">
    <location>
        <begin position="12"/>
        <end position="33"/>
    </location>
</feature>
<keyword evidence="3" id="KW-0804">Transcription</keyword>
<dbReference type="EMBL" id="JBHUMY010000023">
    <property type="protein sequence ID" value="MFD2662221.1"/>
    <property type="molecule type" value="Genomic_DNA"/>
</dbReference>
<evidence type="ECO:0000259" key="5">
    <source>
        <dbReference type="PROSITE" id="PS01124"/>
    </source>
</evidence>
<dbReference type="PANTHER" id="PTHR43280:SF2">
    <property type="entry name" value="HTH-TYPE TRANSCRIPTIONAL REGULATOR EXSA"/>
    <property type="match status" value="1"/>
</dbReference>
<dbReference type="RefSeq" id="WP_379276141.1">
    <property type="nucleotide sequence ID" value="NZ_JBHUGT010000023.1"/>
</dbReference>
<dbReference type="InterPro" id="IPR041522">
    <property type="entry name" value="CdaR_GGDEF"/>
</dbReference>
<reference evidence="7" key="1">
    <citation type="journal article" date="2019" name="Int. J. Syst. Evol. Microbiol.">
        <title>The Global Catalogue of Microorganisms (GCM) 10K type strain sequencing project: providing services to taxonomists for standard genome sequencing and annotation.</title>
        <authorList>
            <consortium name="The Broad Institute Genomics Platform"/>
            <consortium name="The Broad Institute Genome Sequencing Center for Infectious Disease"/>
            <person name="Wu L."/>
            <person name="Ma J."/>
        </authorList>
    </citation>
    <scope>NUCLEOTIDE SEQUENCE [LARGE SCALE GENOMIC DNA]</scope>
    <source>
        <strain evidence="7">TISTR 1827</strain>
    </source>
</reference>
<dbReference type="SUPFAM" id="SSF46689">
    <property type="entry name" value="Homeodomain-like"/>
    <property type="match status" value="2"/>
</dbReference>
<evidence type="ECO:0000313" key="6">
    <source>
        <dbReference type="EMBL" id="MFD2662221.1"/>
    </source>
</evidence>
<feature type="domain" description="HTH araC/xylS-type" evidence="5">
    <location>
        <begin position="644"/>
        <end position="743"/>
    </location>
</feature>
<evidence type="ECO:0000256" key="1">
    <source>
        <dbReference type="ARBA" id="ARBA00023015"/>
    </source>
</evidence>
<keyword evidence="4" id="KW-0812">Transmembrane</keyword>
<dbReference type="PANTHER" id="PTHR43280">
    <property type="entry name" value="ARAC-FAMILY TRANSCRIPTIONAL REGULATOR"/>
    <property type="match status" value="1"/>
</dbReference>
<evidence type="ECO:0000313" key="7">
    <source>
        <dbReference type="Proteomes" id="UP001597493"/>
    </source>
</evidence>
<keyword evidence="1" id="KW-0805">Transcription regulation</keyword>
<protein>
    <submittedName>
        <fullName evidence="6">Helix-turn-helix domain-containing protein</fullName>
    </submittedName>
</protein>
<dbReference type="SMART" id="SM00342">
    <property type="entry name" value="HTH_ARAC"/>
    <property type="match status" value="1"/>
</dbReference>
<keyword evidence="7" id="KW-1185">Reference proteome</keyword>
<name>A0ABW5R1C8_9BACL</name>
<keyword evidence="2" id="KW-0238">DNA-binding</keyword>
<keyword evidence="4" id="KW-0472">Membrane</keyword>
<dbReference type="InterPro" id="IPR018060">
    <property type="entry name" value="HTH_AraC"/>
</dbReference>
<keyword evidence="4" id="KW-1133">Transmembrane helix</keyword>
<dbReference type="Pfam" id="PF12833">
    <property type="entry name" value="HTH_18"/>
    <property type="match status" value="1"/>
</dbReference>
<proteinExistence type="predicted"/>
<comment type="caution">
    <text evidence="6">The sequence shown here is derived from an EMBL/GenBank/DDBJ whole genome shotgun (WGS) entry which is preliminary data.</text>
</comment>
<accession>A0ABW5R1C8</accession>
<evidence type="ECO:0000256" key="2">
    <source>
        <dbReference type="ARBA" id="ARBA00023125"/>
    </source>
</evidence>
<dbReference type="Gene3D" id="1.10.10.60">
    <property type="entry name" value="Homeodomain-like"/>
    <property type="match status" value="2"/>
</dbReference>
<dbReference type="Gene3D" id="3.30.450.20">
    <property type="entry name" value="PAS domain"/>
    <property type="match status" value="1"/>
</dbReference>
<evidence type="ECO:0000256" key="4">
    <source>
        <dbReference type="SAM" id="Phobius"/>
    </source>
</evidence>
<dbReference type="InterPro" id="IPR009057">
    <property type="entry name" value="Homeodomain-like_sf"/>
</dbReference>
<gene>
    <name evidence="6" type="ORF">ACFSW5_18345</name>
</gene>
<evidence type="ECO:0000256" key="3">
    <source>
        <dbReference type="ARBA" id="ARBA00023163"/>
    </source>
</evidence>
<dbReference type="Pfam" id="PF17853">
    <property type="entry name" value="GGDEF_2"/>
    <property type="match status" value="1"/>
</dbReference>